<comment type="caution">
    <text evidence="1">The sequence shown here is derived from an EMBL/GenBank/DDBJ whole genome shotgun (WGS) entry which is preliminary data.</text>
</comment>
<keyword evidence="2" id="KW-1185">Reference proteome</keyword>
<proteinExistence type="predicted"/>
<name>A0AAN8ZUG3_HALRR</name>
<gene>
    <name evidence="1" type="ORF">SK128_007334</name>
</gene>
<evidence type="ECO:0000313" key="2">
    <source>
        <dbReference type="Proteomes" id="UP001381693"/>
    </source>
</evidence>
<dbReference type="AlphaFoldDB" id="A0AAN8ZUG3"/>
<dbReference type="EMBL" id="JAXCGZ010017048">
    <property type="protein sequence ID" value="KAK7069021.1"/>
    <property type="molecule type" value="Genomic_DNA"/>
</dbReference>
<evidence type="ECO:0000313" key="1">
    <source>
        <dbReference type="EMBL" id="KAK7069021.1"/>
    </source>
</evidence>
<sequence>MVRRSSDRVTPCVTSVCISDMAEVKQRAFGVAGMVGPGKTELLFFSRDKAKRRAQSLANDKKFLELLGEMAHSYWLETLDSLRKKKKKIIPYEREFTFRTCLSRLRSRDEGDDVTESKPITTRLTNSETRQFDFQMY</sequence>
<accession>A0AAN8ZUG3</accession>
<protein>
    <submittedName>
        <fullName evidence="1">Uncharacterized protein</fullName>
    </submittedName>
</protein>
<dbReference type="Proteomes" id="UP001381693">
    <property type="component" value="Unassembled WGS sequence"/>
</dbReference>
<organism evidence="1 2">
    <name type="scientific">Halocaridina rubra</name>
    <name type="common">Hawaiian red shrimp</name>
    <dbReference type="NCBI Taxonomy" id="373956"/>
    <lineage>
        <taxon>Eukaryota</taxon>
        <taxon>Metazoa</taxon>
        <taxon>Ecdysozoa</taxon>
        <taxon>Arthropoda</taxon>
        <taxon>Crustacea</taxon>
        <taxon>Multicrustacea</taxon>
        <taxon>Malacostraca</taxon>
        <taxon>Eumalacostraca</taxon>
        <taxon>Eucarida</taxon>
        <taxon>Decapoda</taxon>
        <taxon>Pleocyemata</taxon>
        <taxon>Caridea</taxon>
        <taxon>Atyoidea</taxon>
        <taxon>Atyidae</taxon>
        <taxon>Halocaridina</taxon>
    </lineage>
</organism>
<reference evidence="1 2" key="1">
    <citation type="submission" date="2023-11" db="EMBL/GenBank/DDBJ databases">
        <title>Halocaridina rubra genome assembly.</title>
        <authorList>
            <person name="Smith C."/>
        </authorList>
    </citation>
    <scope>NUCLEOTIDE SEQUENCE [LARGE SCALE GENOMIC DNA]</scope>
    <source>
        <strain evidence="1">EP-1</strain>
        <tissue evidence="1">Whole</tissue>
    </source>
</reference>